<reference evidence="1" key="1">
    <citation type="submission" date="2021-06" db="EMBL/GenBank/DDBJ databases">
        <authorList>
            <person name="Kallberg Y."/>
            <person name="Tangrot J."/>
            <person name="Rosling A."/>
        </authorList>
    </citation>
    <scope>NUCLEOTIDE SEQUENCE</scope>
    <source>
        <strain evidence="1">CL551</strain>
    </source>
</reference>
<name>A0A9N9I6B7_9GLOM</name>
<accession>A0A9N9I6B7</accession>
<comment type="caution">
    <text evidence="1">The sequence shown here is derived from an EMBL/GenBank/DDBJ whole genome shotgun (WGS) entry which is preliminary data.</text>
</comment>
<dbReference type="EMBL" id="CAJVPV010022822">
    <property type="protein sequence ID" value="CAG8721958.1"/>
    <property type="molecule type" value="Genomic_DNA"/>
</dbReference>
<keyword evidence="2" id="KW-1185">Reference proteome</keyword>
<proteinExistence type="predicted"/>
<sequence length="147" mass="17398">MALSSYYGITIISYNKKDWINVIDAFVKSYNSTIHRAHETFEENVDIREISKKTINVQEILEKDNDIQEIPKENINIQEILEEDVNMQEISEEDTNIQEILEKNVDMQEIFKEDDNISEVVEQHISRVLQIYQSVNSLLEKYRDKLC</sequence>
<evidence type="ECO:0000313" key="2">
    <source>
        <dbReference type="Proteomes" id="UP000789342"/>
    </source>
</evidence>
<dbReference type="AlphaFoldDB" id="A0A9N9I6B7"/>
<protein>
    <submittedName>
        <fullName evidence="1">5940_t:CDS:1</fullName>
    </submittedName>
</protein>
<organism evidence="1 2">
    <name type="scientific">Acaulospora morrowiae</name>
    <dbReference type="NCBI Taxonomy" id="94023"/>
    <lineage>
        <taxon>Eukaryota</taxon>
        <taxon>Fungi</taxon>
        <taxon>Fungi incertae sedis</taxon>
        <taxon>Mucoromycota</taxon>
        <taxon>Glomeromycotina</taxon>
        <taxon>Glomeromycetes</taxon>
        <taxon>Diversisporales</taxon>
        <taxon>Acaulosporaceae</taxon>
        <taxon>Acaulospora</taxon>
    </lineage>
</organism>
<evidence type="ECO:0000313" key="1">
    <source>
        <dbReference type="EMBL" id="CAG8721958.1"/>
    </source>
</evidence>
<dbReference type="Proteomes" id="UP000789342">
    <property type="component" value="Unassembled WGS sequence"/>
</dbReference>
<gene>
    <name evidence="1" type="ORF">AMORRO_LOCUS13399</name>
</gene>